<organism evidence="2 3">
    <name type="scientific">Roseovarius phycicola</name>
    <dbReference type="NCBI Taxonomy" id="3080976"/>
    <lineage>
        <taxon>Bacteria</taxon>
        <taxon>Pseudomonadati</taxon>
        <taxon>Pseudomonadota</taxon>
        <taxon>Alphaproteobacteria</taxon>
        <taxon>Rhodobacterales</taxon>
        <taxon>Roseobacteraceae</taxon>
        <taxon>Roseovarius</taxon>
    </lineage>
</organism>
<dbReference type="RefSeq" id="WP_317055109.1">
    <property type="nucleotide sequence ID" value="NZ_CP146069.1"/>
</dbReference>
<gene>
    <name evidence="2" type="ORF">RZ517_07375</name>
</gene>
<evidence type="ECO:0008006" key="4">
    <source>
        <dbReference type="Google" id="ProtNLM"/>
    </source>
</evidence>
<evidence type="ECO:0000313" key="3">
    <source>
        <dbReference type="Proteomes" id="UP001364156"/>
    </source>
</evidence>
<proteinExistence type="predicted"/>
<evidence type="ECO:0000313" key="2">
    <source>
        <dbReference type="EMBL" id="WWR47980.1"/>
    </source>
</evidence>
<reference evidence="2 3" key="1">
    <citation type="submission" date="2023-10" db="EMBL/GenBank/DDBJ databases">
        <title>Roseovarius strain S88 nov., isolated from a marine algae.</title>
        <authorList>
            <person name="Lee M.W."/>
            <person name="Lee J.K."/>
            <person name="Kim J.M."/>
            <person name="Choi D.G."/>
            <person name="Baek J.H."/>
            <person name="Bayburt H."/>
            <person name="Jung J.J."/>
            <person name="Han D.M."/>
            <person name="Jeon C.O."/>
        </authorList>
    </citation>
    <scope>NUCLEOTIDE SEQUENCE [LARGE SCALE GENOMIC DNA]</scope>
    <source>
        <strain evidence="2 3">S88</strain>
    </source>
</reference>
<feature type="signal peptide" evidence="1">
    <location>
        <begin position="1"/>
        <end position="24"/>
    </location>
</feature>
<dbReference type="EMBL" id="CP146069">
    <property type="protein sequence ID" value="WWR47980.1"/>
    <property type="molecule type" value="Genomic_DNA"/>
</dbReference>
<feature type="chain" id="PRO_5047196399" description="Lipoprotein" evidence="1">
    <location>
        <begin position="25"/>
        <end position="69"/>
    </location>
</feature>
<keyword evidence="3" id="KW-1185">Reference proteome</keyword>
<dbReference type="PROSITE" id="PS51257">
    <property type="entry name" value="PROKAR_LIPOPROTEIN"/>
    <property type="match status" value="1"/>
</dbReference>
<protein>
    <recommendedName>
        <fullName evidence="4">Lipoprotein</fullName>
    </recommendedName>
</protein>
<name>A0ABZ2HJQ0_9RHOB</name>
<evidence type="ECO:0000256" key="1">
    <source>
        <dbReference type="SAM" id="SignalP"/>
    </source>
</evidence>
<accession>A0ABZ2HJQ0</accession>
<dbReference type="Proteomes" id="UP001364156">
    <property type="component" value="Chromosome"/>
</dbReference>
<keyword evidence="1" id="KW-0732">Signal</keyword>
<sequence length="69" mass="6455">MQLTKSFPCALVLLGTLAACGDTAGEQALIGGAAGVGTAAVVGGSLVTGAVVGAGANVAYCQLTDANCN</sequence>